<comment type="caution">
    <text evidence="3">The sequence shown here is derived from an EMBL/GenBank/DDBJ whole genome shotgun (WGS) entry which is preliminary data.</text>
</comment>
<dbReference type="Pfam" id="PF01547">
    <property type="entry name" value="SBP_bac_1"/>
    <property type="match status" value="1"/>
</dbReference>
<dbReference type="SUPFAM" id="SSF53850">
    <property type="entry name" value="Periplasmic binding protein-like II"/>
    <property type="match status" value="1"/>
</dbReference>
<organism evidence="3 4">
    <name type="scientific">Thermobacillus xylanilyticus</name>
    <dbReference type="NCBI Taxonomy" id="76633"/>
    <lineage>
        <taxon>Bacteria</taxon>
        <taxon>Bacillati</taxon>
        <taxon>Bacillota</taxon>
        <taxon>Bacilli</taxon>
        <taxon>Bacillales</taxon>
        <taxon>Paenibacillaceae</taxon>
        <taxon>Thermobacillus</taxon>
    </lineage>
</organism>
<feature type="compositionally biased region" description="Low complexity" evidence="1">
    <location>
        <begin position="52"/>
        <end position="84"/>
    </location>
</feature>
<proteinExistence type="predicted"/>
<feature type="transmembrane region" description="Helical" evidence="2">
    <location>
        <begin position="31"/>
        <end position="50"/>
    </location>
</feature>
<name>A0ABN7RMN6_THEXY</name>
<accession>A0ABN7RMN6</accession>
<keyword evidence="2" id="KW-0812">Transmembrane</keyword>
<reference evidence="3 4" key="1">
    <citation type="submission" date="2021-04" db="EMBL/GenBank/DDBJ databases">
        <authorList>
            <person name="Rakotoarivonina H."/>
        </authorList>
    </citation>
    <scope>NUCLEOTIDE SEQUENCE [LARGE SCALE GENOMIC DNA]</scope>
    <source>
        <strain evidence="3 4">XE</strain>
    </source>
</reference>
<dbReference type="Proteomes" id="UP000681526">
    <property type="component" value="Unassembled WGS sequence"/>
</dbReference>
<feature type="region of interest" description="Disordered" evidence="1">
    <location>
        <begin position="50"/>
        <end position="94"/>
    </location>
</feature>
<dbReference type="PANTHER" id="PTHR43649:SF12">
    <property type="entry name" value="DIACETYLCHITOBIOSE BINDING PROTEIN DASA"/>
    <property type="match status" value="1"/>
</dbReference>
<keyword evidence="2" id="KW-1133">Transmembrane helix</keyword>
<sequence>MTVGGSSSVKSALAEQHDLELGGLAMKKMKVLSLLLVAVMLVLAACGGGGNKSSNESGGSANSGTEAENSGSNNGGSANNGSSEQPADEPEPIDLGGRTIRVAAWWDPKPAGNTVDEQARLDKIAELEQKFNFTFEWINIPFEEYMDKLTTSTLAGEPFADIAIMEVKRAIPVVKQGLVLPLSEFTAATDDINNEQRLMRKLTPIGGVEYAFGEPGVSIVGMYYNRDLVKRLGVKDPQELYNAGEWNWEAFLQLAKDATRDTDNDGTLDTFGYAGWAADAARHFGAANGALFVNEDLTLGMTDPKMIEALEFVNRLYNVENVVKVKTGNKMDWNETNTFKDGDVLMSINYDWNMGDLTFEVGVVPNPAGPQSDGKTTYANTAQNAWFILKGVKDPQIVYSIFEKSFDFESTAEYLGQDWLESRFKTQEDIDMALQHINGTGRLSLEEGIPDFPFYAIMDEIIMQNQSVSATIEKYRPDAEAALEKVR</sequence>
<evidence type="ECO:0000256" key="2">
    <source>
        <dbReference type="SAM" id="Phobius"/>
    </source>
</evidence>
<evidence type="ECO:0000313" key="3">
    <source>
        <dbReference type="EMBL" id="CAG5079040.1"/>
    </source>
</evidence>
<dbReference type="Gene3D" id="3.40.190.10">
    <property type="entry name" value="Periplasmic binding protein-like II"/>
    <property type="match status" value="1"/>
</dbReference>
<dbReference type="InterPro" id="IPR006059">
    <property type="entry name" value="SBP"/>
</dbReference>
<dbReference type="PANTHER" id="PTHR43649">
    <property type="entry name" value="ARABINOSE-BINDING PROTEIN-RELATED"/>
    <property type="match status" value="1"/>
</dbReference>
<gene>
    <name evidence="3" type="primary">txxe3908</name>
    <name evidence="3" type="ORF">TXXE_02755</name>
</gene>
<dbReference type="InterPro" id="IPR050490">
    <property type="entry name" value="Bact_solute-bd_prot1"/>
</dbReference>
<keyword evidence="2" id="KW-0472">Membrane</keyword>
<dbReference type="EMBL" id="CAJRAY010000016">
    <property type="protein sequence ID" value="CAG5079040.1"/>
    <property type="molecule type" value="Genomic_DNA"/>
</dbReference>
<keyword evidence="4" id="KW-1185">Reference proteome</keyword>
<evidence type="ECO:0000256" key="1">
    <source>
        <dbReference type="SAM" id="MobiDB-lite"/>
    </source>
</evidence>
<evidence type="ECO:0000313" key="4">
    <source>
        <dbReference type="Proteomes" id="UP000681526"/>
    </source>
</evidence>
<protein>
    <submittedName>
        <fullName evidence="3">ABC transporter, solute-binding protein</fullName>
    </submittedName>
</protein>